<protein>
    <recommendedName>
        <fullName evidence="3">WD40 repeat-like protein</fullName>
    </recommendedName>
</protein>
<dbReference type="SUPFAM" id="SSF50978">
    <property type="entry name" value="WD40 repeat-like"/>
    <property type="match status" value="1"/>
</dbReference>
<comment type="caution">
    <text evidence="1">The sequence shown here is derived from an EMBL/GenBank/DDBJ whole genome shotgun (WGS) entry which is preliminary data.</text>
</comment>
<dbReference type="Gene3D" id="2.130.10.10">
    <property type="entry name" value="YVTN repeat-like/Quinoprotein amine dehydrogenase"/>
    <property type="match status" value="1"/>
</dbReference>
<sequence length="403" mass="43836">MLPSTPSERFELFTTLQGARDAVLSVRFSSQGKFISATGFNGVNIWSLDSLLPAALPRKGSLPTKPKYIYPASAWVFFEEDCRHVLLMGSLEGDIVAWDWNETRSVFEPARPILSTGHPQQITSIDVSQPSFGGRARVAVGHEACQVSVWKLPLKGAFIKIFNISLGYVPRTVLFNSLTNRIFVFAMTGSRVCLSSKSGKILWSSDTVPATIGFAALHEGNEQIALSTGRDLRVFQLPACLHLQTLESSPPIVRFPKQVAFTTEGESLVAGTDLGKAIVYDIKSGRETQSLVYPRGGLVQTTCTFGDACYIAIAGSASQQLSEVVIWRRQLQAASSSGTRDSTESRDLLLPELDSAGVLFVLSVQYLRRDHVTELSHSGFSSHVQPMRGVIGLVGGFPTASHK</sequence>
<reference evidence="1 2" key="1">
    <citation type="submission" date="2024-05" db="EMBL/GenBank/DDBJ databases">
        <title>A draft genome resource for the thread blight pathogen Marasmius tenuissimus strain MS-2.</title>
        <authorList>
            <person name="Yulfo-Soto G.E."/>
            <person name="Baruah I.K."/>
            <person name="Amoako-Attah I."/>
            <person name="Bukari Y."/>
            <person name="Meinhardt L.W."/>
            <person name="Bailey B.A."/>
            <person name="Cohen S.P."/>
        </authorList>
    </citation>
    <scope>NUCLEOTIDE SEQUENCE [LARGE SCALE GENOMIC DNA]</scope>
    <source>
        <strain evidence="1 2">MS-2</strain>
    </source>
</reference>
<dbReference type="InterPro" id="IPR036322">
    <property type="entry name" value="WD40_repeat_dom_sf"/>
</dbReference>
<dbReference type="InterPro" id="IPR015943">
    <property type="entry name" value="WD40/YVTN_repeat-like_dom_sf"/>
</dbReference>
<proteinExistence type="predicted"/>
<dbReference type="Proteomes" id="UP001437256">
    <property type="component" value="Unassembled WGS sequence"/>
</dbReference>
<dbReference type="InterPro" id="IPR001680">
    <property type="entry name" value="WD40_rpt"/>
</dbReference>
<gene>
    <name evidence="1" type="ORF">AAF712_015688</name>
</gene>
<organism evidence="1 2">
    <name type="scientific">Marasmius tenuissimus</name>
    <dbReference type="NCBI Taxonomy" id="585030"/>
    <lineage>
        <taxon>Eukaryota</taxon>
        <taxon>Fungi</taxon>
        <taxon>Dikarya</taxon>
        <taxon>Basidiomycota</taxon>
        <taxon>Agaricomycotina</taxon>
        <taxon>Agaricomycetes</taxon>
        <taxon>Agaricomycetidae</taxon>
        <taxon>Agaricales</taxon>
        <taxon>Marasmiineae</taxon>
        <taxon>Marasmiaceae</taxon>
        <taxon>Marasmius</taxon>
    </lineage>
</organism>
<evidence type="ECO:0008006" key="3">
    <source>
        <dbReference type="Google" id="ProtNLM"/>
    </source>
</evidence>
<name>A0ABR2Z7K0_9AGAR</name>
<dbReference type="SMART" id="SM00320">
    <property type="entry name" value="WD40"/>
    <property type="match status" value="2"/>
</dbReference>
<dbReference type="EMBL" id="JBBXMP010000467">
    <property type="protein sequence ID" value="KAL0057660.1"/>
    <property type="molecule type" value="Genomic_DNA"/>
</dbReference>
<evidence type="ECO:0000313" key="1">
    <source>
        <dbReference type="EMBL" id="KAL0057660.1"/>
    </source>
</evidence>
<evidence type="ECO:0000313" key="2">
    <source>
        <dbReference type="Proteomes" id="UP001437256"/>
    </source>
</evidence>
<accession>A0ABR2Z7K0</accession>
<keyword evidence="2" id="KW-1185">Reference proteome</keyword>